<organism evidence="3 4">
    <name type="scientific">Halorubrum rubrum</name>
    <dbReference type="NCBI Taxonomy" id="1126240"/>
    <lineage>
        <taxon>Archaea</taxon>
        <taxon>Methanobacteriati</taxon>
        <taxon>Methanobacteriota</taxon>
        <taxon>Stenosarchaea group</taxon>
        <taxon>Halobacteria</taxon>
        <taxon>Halobacteriales</taxon>
        <taxon>Haloferacaceae</taxon>
        <taxon>Halorubrum</taxon>
    </lineage>
</organism>
<gene>
    <name evidence="3" type="ORF">ACFPM1_12470</name>
</gene>
<dbReference type="Proteomes" id="UP001596118">
    <property type="component" value="Unassembled WGS sequence"/>
</dbReference>
<feature type="compositionally biased region" description="Basic and acidic residues" evidence="1">
    <location>
        <begin position="1"/>
        <end position="15"/>
    </location>
</feature>
<name>A0ABD5R3S3_9EURY</name>
<dbReference type="InterPro" id="IPR058448">
    <property type="entry name" value="DUF8135"/>
</dbReference>
<evidence type="ECO:0000313" key="3">
    <source>
        <dbReference type="EMBL" id="MFC5279564.1"/>
    </source>
</evidence>
<sequence length="201" mass="21712">MSDDPTGRSADRTDRPDDEDDHLDEGDSLDGLDEGGGARGSSAEIDGAPDDDPFDEIDADPDGDLFSGPIGTGGRDGADADPFAELDDEGATPDPGGDPFERIEVDEVDVDDVWNALEEDPDDVADAAFPEGDSREPTDHVVDKRTYCHRCPNFSDPPETACTHEDASILEAVGFEEFRVRDCPMVTDDGPRFDRHGRLDE</sequence>
<feature type="compositionally biased region" description="Acidic residues" evidence="1">
    <location>
        <begin position="16"/>
        <end position="33"/>
    </location>
</feature>
<protein>
    <recommendedName>
        <fullName evidence="2">DUF8135 domain-containing protein</fullName>
    </recommendedName>
</protein>
<dbReference type="RefSeq" id="WP_256413230.1">
    <property type="nucleotide sequence ID" value="NZ_JANHDM010000019.1"/>
</dbReference>
<reference evidence="3 4" key="1">
    <citation type="journal article" date="2019" name="Int. J. Syst. Evol. Microbiol.">
        <title>The Global Catalogue of Microorganisms (GCM) 10K type strain sequencing project: providing services to taxonomists for standard genome sequencing and annotation.</title>
        <authorList>
            <consortium name="The Broad Institute Genomics Platform"/>
            <consortium name="The Broad Institute Genome Sequencing Center for Infectious Disease"/>
            <person name="Wu L."/>
            <person name="Ma J."/>
        </authorList>
    </citation>
    <scope>NUCLEOTIDE SEQUENCE [LARGE SCALE GENOMIC DNA]</scope>
    <source>
        <strain evidence="3 4">CGMCC 1.12124</strain>
    </source>
</reference>
<comment type="caution">
    <text evidence="3">The sequence shown here is derived from an EMBL/GenBank/DDBJ whole genome shotgun (WGS) entry which is preliminary data.</text>
</comment>
<feature type="domain" description="DUF8135" evidence="2">
    <location>
        <begin position="140"/>
        <end position="189"/>
    </location>
</feature>
<keyword evidence="4" id="KW-1185">Reference proteome</keyword>
<feature type="region of interest" description="Disordered" evidence="1">
    <location>
        <begin position="1"/>
        <end position="100"/>
    </location>
</feature>
<feature type="compositionally biased region" description="Acidic residues" evidence="1">
    <location>
        <begin position="47"/>
        <end position="63"/>
    </location>
</feature>
<feature type="compositionally biased region" description="Acidic residues" evidence="1">
    <location>
        <begin position="82"/>
        <end position="91"/>
    </location>
</feature>
<dbReference type="EMBL" id="JBHSKY010000014">
    <property type="protein sequence ID" value="MFC5279564.1"/>
    <property type="molecule type" value="Genomic_DNA"/>
</dbReference>
<evidence type="ECO:0000256" key="1">
    <source>
        <dbReference type="SAM" id="MobiDB-lite"/>
    </source>
</evidence>
<proteinExistence type="predicted"/>
<dbReference type="Pfam" id="PF26456">
    <property type="entry name" value="DUF8135"/>
    <property type="match status" value="1"/>
</dbReference>
<accession>A0ABD5R3S3</accession>
<evidence type="ECO:0000259" key="2">
    <source>
        <dbReference type="Pfam" id="PF26456"/>
    </source>
</evidence>
<dbReference type="AlphaFoldDB" id="A0ABD5R3S3"/>
<evidence type="ECO:0000313" key="4">
    <source>
        <dbReference type="Proteomes" id="UP001596118"/>
    </source>
</evidence>